<dbReference type="NCBIfam" id="NF012200">
    <property type="entry name" value="choice_anch_D"/>
    <property type="match status" value="1"/>
</dbReference>
<dbReference type="InterPro" id="IPR012338">
    <property type="entry name" value="Beta-lactam/transpept-like"/>
</dbReference>
<comment type="caution">
    <text evidence="5">The sequence shown here is derived from an EMBL/GenBank/DDBJ whole genome shotgun (WGS) entry which is preliminary data.</text>
</comment>
<keyword evidence="6" id="KW-1185">Reference proteome</keyword>
<proteinExistence type="predicted"/>
<feature type="signal peptide" evidence="3">
    <location>
        <begin position="1"/>
        <end position="23"/>
    </location>
</feature>
<evidence type="ECO:0000256" key="2">
    <source>
        <dbReference type="ARBA" id="ARBA00022490"/>
    </source>
</evidence>
<dbReference type="Proteomes" id="UP001161391">
    <property type="component" value="Unassembled WGS sequence"/>
</dbReference>
<keyword evidence="2" id="KW-0963">Cytoplasm</keyword>
<evidence type="ECO:0000256" key="1">
    <source>
        <dbReference type="ARBA" id="ARBA00004496"/>
    </source>
</evidence>
<dbReference type="Gene3D" id="3.40.710.10">
    <property type="entry name" value="DD-peptidase/beta-lactamase superfamily"/>
    <property type="match status" value="1"/>
</dbReference>
<reference evidence="5" key="1">
    <citation type="journal article" date="2014" name="Int. J. Syst. Evol. Microbiol.">
        <title>Complete genome of a new Firmicutes species belonging to the dominant human colonic microbiota ('Ruminococcus bicirculans') reveals two chromosomes and a selective capacity to utilize plant glucans.</title>
        <authorList>
            <consortium name="NISC Comparative Sequencing Program"/>
            <person name="Wegmann U."/>
            <person name="Louis P."/>
            <person name="Goesmann A."/>
            <person name="Henrissat B."/>
            <person name="Duncan S.H."/>
            <person name="Flint H.J."/>
        </authorList>
    </citation>
    <scope>NUCLEOTIDE SEQUENCE</scope>
    <source>
        <strain evidence="5">NBRC 108219</strain>
    </source>
</reference>
<dbReference type="Gene3D" id="2.60.120.260">
    <property type="entry name" value="Galactose-binding domain-like"/>
    <property type="match status" value="1"/>
</dbReference>
<dbReference type="InterPro" id="IPR031549">
    <property type="entry name" value="ASH"/>
</dbReference>
<dbReference type="EMBL" id="BSNK01000001">
    <property type="protein sequence ID" value="GLQ22530.1"/>
    <property type="molecule type" value="Genomic_DNA"/>
</dbReference>
<dbReference type="InterPro" id="IPR013783">
    <property type="entry name" value="Ig-like_fold"/>
</dbReference>
<evidence type="ECO:0000259" key="4">
    <source>
        <dbReference type="Pfam" id="PF15780"/>
    </source>
</evidence>
<protein>
    <recommendedName>
        <fullName evidence="4">Abnormal spindle-like microcephaly-associated protein ASH domain-containing protein</fullName>
    </recommendedName>
</protein>
<feature type="domain" description="Abnormal spindle-like microcephaly-associated protein ASH" evidence="4">
    <location>
        <begin position="176"/>
        <end position="259"/>
    </location>
</feature>
<evidence type="ECO:0000256" key="3">
    <source>
        <dbReference type="SAM" id="SignalP"/>
    </source>
</evidence>
<keyword evidence="3" id="KW-0732">Signal</keyword>
<accession>A0ABQ5V568</accession>
<reference evidence="5" key="2">
    <citation type="submission" date="2023-01" db="EMBL/GenBank/DDBJ databases">
        <title>Draft genome sequence of Algimonas ampicilliniresistens strain NBRC 108219.</title>
        <authorList>
            <person name="Sun Q."/>
            <person name="Mori K."/>
        </authorList>
    </citation>
    <scope>NUCLEOTIDE SEQUENCE</scope>
    <source>
        <strain evidence="5">NBRC 108219</strain>
    </source>
</reference>
<feature type="chain" id="PRO_5047479851" description="Abnormal spindle-like microcephaly-associated protein ASH domain-containing protein" evidence="3">
    <location>
        <begin position="24"/>
        <end position="847"/>
    </location>
</feature>
<evidence type="ECO:0000313" key="6">
    <source>
        <dbReference type="Proteomes" id="UP001161391"/>
    </source>
</evidence>
<dbReference type="SUPFAM" id="SSF56601">
    <property type="entry name" value="beta-lactamase/transpeptidase-like"/>
    <property type="match status" value="1"/>
</dbReference>
<sequence>MRLLFKLIAGLIVSGGTAAQAYADTIFSDDFETGTVSAWTTTGTVGASTSKAIGTYSMRLRGTASGTINLSSVGYSNVSISMSLAATSLENNDDCYAEFSTDGGSNWSIVTQVSNGQDNGTFYSGSASPASAEDNANLVARFRGTGGTTGDYCYGDNVLLSGDLGGINPAPEIDAPVSLAFGNVQTGTTDNSVLTVSNSGDANLSIGSISGLATPFTITSDSCSNQTVSPLASCAIGVSFSPTSEIFYSDSLSILSNDADENPLVVNVSGTGSSTGGGPVDNYDPLSGSGNVARSELGYSVLMNGTDPGQLVNMSAFALPVEAAQPSHNFEGRLVLQGEATGGGFDEQKDTFRYTGNSDTTRKHLPEFDFDFVQTGTHIFPVERGAIASSHPEWEYIFSPGRVWQENNDFGYSRVSIPFALMQKNANCVHNGAMSFLFKDDGSVSKVSYQISAETCLYFKVDMWGLLDATYTPASVSNATALKADYQAEVANRMPRKPFSDLASDYPGVDLSAFSAPNSTDPTHVTLYGFVINGTHYSGGCETRNGPYPFCEAMVVPSYSAAKSTFGGVASMRLEQKYPGTFSTVISNYVPACAADGNWSDVTVHNALDMATGNYGSGLYLSDEGRSHTNGLFLSEDHASKINYSCTQYSRKSAPGTKWVYHTSDTYILGRTLNEYLKATEGSTKDIFADTIVEELWKPINLSPTAQFTRRTYDSVAQPFTGWGLMWMADDVAKITNFLNVDDGQIGGQAMLDPTQLSAAMQKDINDRGLDIPIADPFKYNNGMWAHEVSSSLGCANNTWIPFMSGYGGITIVMMPNDTTYYMFSDDDTYFWLDAAIESNSISNACQ</sequence>
<name>A0ABQ5V568_9PROT</name>
<evidence type="ECO:0000313" key="5">
    <source>
        <dbReference type="EMBL" id="GLQ22530.1"/>
    </source>
</evidence>
<dbReference type="RefSeq" id="WP_284386984.1">
    <property type="nucleotide sequence ID" value="NZ_BSNK01000001.1"/>
</dbReference>
<organism evidence="5 6">
    <name type="scientific">Algimonas ampicilliniresistens</name>
    <dbReference type="NCBI Taxonomy" id="1298735"/>
    <lineage>
        <taxon>Bacteria</taxon>
        <taxon>Pseudomonadati</taxon>
        <taxon>Pseudomonadota</taxon>
        <taxon>Alphaproteobacteria</taxon>
        <taxon>Maricaulales</taxon>
        <taxon>Robiginitomaculaceae</taxon>
        <taxon>Algimonas</taxon>
    </lineage>
</organism>
<gene>
    <name evidence="5" type="ORF">GCM10007853_04040</name>
</gene>
<dbReference type="Pfam" id="PF15780">
    <property type="entry name" value="ASH"/>
    <property type="match status" value="1"/>
</dbReference>
<comment type="subcellular location">
    <subcellularLocation>
        <location evidence="1">Cytoplasm</location>
    </subcellularLocation>
</comment>
<dbReference type="Gene3D" id="2.60.40.10">
    <property type="entry name" value="Immunoglobulins"/>
    <property type="match status" value="1"/>
</dbReference>